<evidence type="ECO:0000256" key="6">
    <source>
        <dbReference type="ARBA" id="ARBA00012487"/>
    </source>
</evidence>
<feature type="transmembrane region" description="Helical" evidence="19">
    <location>
        <begin position="116"/>
        <end position="136"/>
    </location>
</feature>
<dbReference type="Proteomes" id="UP000787625">
    <property type="component" value="Unassembled WGS sequence"/>
</dbReference>
<organism evidence="20 21">
    <name type="scientific">Candidatus Avibacteroides avistercoris</name>
    <dbReference type="NCBI Taxonomy" id="2840690"/>
    <lineage>
        <taxon>Bacteria</taxon>
        <taxon>Pseudomonadati</taxon>
        <taxon>Bacteroidota</taxon>
        <taxon>Bacteroidia</taxon>
        <taxon>Bacteroidales</taxon>
        <taxon>Bacteroidaceae</taxon>
        <taxon>Bacteroidaceae incertae sedis</taxon>
        <taxon>Candidatus Avibacteroides</taxon>
    </lineage>
</organism>
<accession>A0A9D2UIE6</accession>
<evidence type="ECO:0000256" key="9">
    <source>
        <dbReference type="ARBA" id="ARBA00022516"/>
    </source>
</evidence>
<dbReference type="GO" id="GO:0016024">
    <property type="term" value="P:CDP-diacylglycerol biosynthetic process"/>
    <property type="evidence" value="ECO:0007669"/>
    <property type="project" value="TreeGrafter"/>
</dbReference>
<name>A0A9D2UIE6_9BACT</name>
<dbReference type="EC" id="2.7.7.41" evidence="6 18"/>
<dbReference type="InterPro" id="IPR000374">
    <property type="entry name" value="PC_trans"/>
</dbReference>
<comment type="similarity">
    <text evidence="5 18">Belongs to the CDS family.</text>
</comment>
<keyword evidence="8" id="KW-1003">Cell membrane</keyword>
<feature type="transmembrane region" description="Helical" evidence="19">
    <location>
        <begin position="85"/>
        <end position="104"/>
    </location>
</feature>
<dbReference type="EMBL" id="DWUP01000096">
    <property type="protein sequence ID" value="HJD52995.1"/>
    <property type="molecule type" value="Genomic_DNA"/>
</dbReference>
<keyword evidence="9" id="KW-0444">Lipid biosynthesis</keyword>
<feature type="transmembrane region" description="Helical" evidence="19">
    <location>
        <begin position="34"/>
        <end position="52"/>
    </location>
</feature>
<evidence type="ECO:0000256" key="18">
    <source>
        <dbReference type="RuleBase" id="RU003938"/>
    </source>
</evidence>
<evidence type="ECO:0000313" key="21">
    <source>
        <dbReference type="Proteomes" id="UP000787625"/>
    </source>
</evidence>
<evidence type="ECO:0000256" key="1">
    <source>
        <dbReference type="ARBA" id="ARBA00001698"/>
    </source>
</evidence>
<keyword evidence="17" id="KW-1208">Phospholipid metabolism</keyword>
<evidence type="ECO:0000256" key="2">
    <source>
        <dbReference type="ARBA" id="ARBA00004651"/>
    </source>
</evidence>
<evidence type="ECO:0000256" key="5">
    <source>
        <dbReference type="ARBA" id="ARBA00010185"/>
    </source>
</evidence>
<feature type="transmembrane region" description="Helical" evidence="19">
    <location>
        <begin position="190"/>
        <end position="214"/>
    </location>
</feature>
<comment type="pathway">
    <text evidence="4">Lipid metabolism.</text>
</comment>
<reference evidence="20" key="2">
    <citation type="submission" date="2021-04" db="EMBL/GenBank/DDBJ databases">
        <authorList>
            <person name="Gilroy R."/>
        </authorList>
    </citation>
    <scope>NUCLEOTIDE SEQUENCE</scope>
    <source>
        <strain evidence="20">MalCec1-1739</strain>
    </source>
</reference>
<evidence type="ECO:0000256" key="15">
    <source>
        <dbReference type="ARBA" id="ARBA00023136"/>
    </source>
</evidence>
<proteinExistence type="inferred from homology"/>
<evidence type="ECO:0000256" key="8">
    <source>
        <dbReference type="ARBA" id="ARBA00022475"/>
    </source>
</evidence>
<keyword evidence="12 18" id="KW-0548">Nucleotidyltransferase</keyword>
<evidence type="ECO:0000256" key="14">
    <source>
        <dbReference type="ARBA" id="ARBA00023098"/>
    </source>
</evidence>
<dbReference type="Pfam" id="PF01148">
    <property type="entry name" value="CTP_transf_1"/>
    <property type="match status" value="1"/>
</dbReference>
<keyword evidence="10 18" id="KW-0808">Transferase</keyword>
<comment type="subcellular location">
    <subcellularLocation>
        <location evidence="2">Cell membrane</location>
        <topology evidence="2">Multi-pass membrane protein</topology>
    </subcellularLocation>
</comment>
<evidence type="ECO:0000256" key="10">
    <source>
        <dbReference type="ARBA" id="ARBA00022679"/>
    </source>
</evidence>
<evidence type="ECO:0000256" key="3">
    <source>
        <dbReference type="ARBA" id="ARBA00005119"/>
    </source>
</evidence>
<gene>
    <name evidence="20" type="ORF">IAA93_04645</name>
</gene>
<protein>
    <recommendedName>
        <fullName evidence="7 18">Phosphatidate cytidylyltransferase</fullName>
        <ecNumber evidence="6 18">2.7.7.41</ecNumber>
    </recommendedName>
</protein>
<comment type="caution">
    <text evidence="20">The sequence shown here is derived from an EMBL/GenBank/DDBJ whole genome shotgun (WGS) entry which is preliminary data.</text>
</comment>
<evidence type="ECO:0000256" key="12">
    <source>
        <dbReference type="ARBA" id="ARBA00022695"/>
    </source>
</evidence>
<keyword evidence="14" id="KW-0443">Lipid metabolism</keyword>
<keyword evidence="16" id="KW-0594">Phospholipid biosynthesis</keyword>
<comment type="pathway">
    <text evidence="3 18">Phospholipid metabolism; CDP-diacylglycerol biosynthesis; CDP-diacylglycerol from sn-glycerol 3-phosphate: step 3/3.</text>
</comment>
<evidence type="ECO:0000256" key="7">
    <source>
        <dbReference type="ARBA" id="ARBA00019373"/>
    </source>
</evidence>
<dbReference type="PANTHER" id="PTHR46382">
    <property type="entry name" value="PHOSPHATIDATE CYTIDYLYLTRANSFERASE"/>
    <property type="match status" value="1"/>
</dbReference>
<evidence type="ECO:0000256" key="19">
    <source>
        <dbReference type="SAM" id="Phobius"/>
    </source>
</evidence>
<evidence type="ECO:0000313" key="20">
    <source>
        <dbReference type="EMBL" id="HJD52995.1"/>
    </source>
</evidence>
<evidence type="ECO:0000256" key="13">
    <source>
        <dbReference type="ARBA" id="ARBA00022989"/>
    </source>
</evidence>
<comment type="catalytic activity">
    <reaction evidence="1 18">
        <text>a 1,2-diacyl-sn-glycero-3-phosphate + CTP + H(+) = a CDP-1,2-diacyl-sn-glycerol + diphosphate</text>
        <dbReference type="Rhea" id="RHEA:16229"/>
        <dbReference type="ChEBI" id="CHEBI:15378"/>
        <dbReference type="ChEBI" id="CHEBI:33019"/>
        <dbReference type="ChEBI" id="CHEBI:37563"/>
        <dbReference type="ChEBI" id="CHEBI:58332"/>
        <dbReference type="ChEBI" id="CHEBI:58608"/>
        <dbReference type="EC" id="2.7.7.41"/>
    </reaction>
</comment>
<dbReference type="PROSITE" id="PS01315">
    <property type="entry name" value="CDS"/>
    <property type="match status" value="1"/>
</dbReference>
<dbReference type="AlphaFoldDB" id="A0A9D2UIE6"/>
<evidence type="ECO:0000256" key="17">
    <source>
        <dbReference type="ARBA" id="ARBA00023264"/>
    </source>
</evidence>
<dbReference type="GO" id="GO:0005886">
    <property type="term" value="C:plasma membrane"/>
    <property type="evidence" value="ECO:0007669"/>
    <property type="project" value="UniProtKB-SubCell"/>
</dbReference>
<keyword evidence="13 19" id="KW-1133">Transmembrane helix</keyword>
<reference evidence="20" key="1">
    <citation type="journal article" date="2021" name="PeerJ">
        <title>Extensive microbial diversity within the chicken gut microbiome revealed by metagenomics and culture.</title>
        <authorList>
            <person name="Gilroy R."/>
            <person name="Ravi A."/>
            <person name="Getino M."/>
            <person name="Pursley I."/>
            <person name="Horton D.L."/>
            <person name="Alikhan N.F."/>
            <person name="Baker D."/>
            <person name="Gharbi K."/>
            <person name="Hall N."/>
            <person name="Watson M."/>
            <person name="Adriaenssens E.M."/>
            <person name="Foster-Nyarko E."/>
            <person name="Jarju S."/>
            <person name="Secka A."/>
            <person name="Antonio M."/>
            <person name="Oren A."/>
            <person name="Chaudhuri R.R."/>
            <person name="La Ragione R."/>
            <person name="Hildebrand F."/>
            <person name="Pallen M.J."/>
        </authorList>
    </citation>
    <scope>NUCLEOTIDE SEQUENCE</scope>
    <source>
        <strain evidence="20">MalCec1-1739</strain>
    </source>
</reference>
<evidence type="ECO:0000256" key="16">
    <source>
        <dbReference type="ARBA" id="ARBA00023209"/>
    </source>
</evidence>
<feature type="transmembrane region" description="Helical" evidence="19">
    <location>
        <begin position="220"/>
        <end position="239"/>
    </location>
</feature>
<dbReference type="GO" id="GO:0004605">
    <property type="term" value="F:phosphatidate cytidylyltransferase activity"/>
    <property type="evidence" value="ECO:0007669"/>
    <property type="project" value="UniProtKB-EC"/>
</dbReference>
<keyword evidence="15 19" id="KW-0472">Membrane</keyword>
<evidence type="ECO:0000256" key="4">
    <source>
        <dbReference type="ARBA" id="ARBA00005189"/>
    </source>
</evidence>
<dbReference type="PANTHER" id="PTHR46382:SF1">
    <property type="entry name" value="PHOSPHATIDATE CYTIDYLYLTRANSFERASE"/>
    <property type="match status" value="1"/>
</dbReference>
<keyword evidence="11 18" id="KW-0812">Transmembrane</keyword>
<sequence>MKKKSNLLLRTVTGLVFIAVIIGVPLLGLDAFRVLFLIIACLTAAELVKLVRQSGAARLDTVSVSLLTVATCVTTSVIALGIDATAAACVTVMLFVITFISHLYRRDAHPVNELAYTVFVQAYAVLPFALIQFLAIEVDAFGSITYSPLLPLAMFAFIWANDTGAYCIGSAIGRTKLFPRISPHKTWEGTIGGVVVAMAAAYIFSICSDTFSAASPAANLAAWLGMALTVSVFGTYGDLVESMMKRAWGVKDSGNILPGHGGMLDRFDSTIFAIPATVAYVKIIETLLL</sequence>
<feature type="transmembrane region" description="Helical" evidence="19">
    <location>
        <begin position="148"/>
        <end position="169"/>
    </location>
</feature>
<feature type="transmembrane region" description="Helical" evidence="19">
    <location>
        <begin position="59"/>
        <end position="79"/>
    </location>
</feature>
<feature type="transmembrane region" description="Helical" evidence="19">
    <location>
        <begin position="7"/>
        <end position="28"/>
    </location>
</feature>
<evidence type="ECO:0000256" key="11">
    <source>
        <dbReference type="ARBA" id="ARBA00022692"/>
    </source>
</evidence>